<proteinExistence type="predicted"/>
<accession>A0A7X8XW44</accession>
<gene>
    <name evidence="3" type="ORF">HGP29_10960</name>
</gene>
<name>A0A7X8XW44_9BACT</name>
<feature type="chain" id="PRO_5030933289" evidence="2">
    <location>
        <begin position="22"/>
        <end position="1436"/>
    </location>
</feature>
<comment type="caution">
    <text evidence="3">The sequence shown here is derived from an EMBL/GenBank/DDBJ whole genome shotgun (WGS) entry which is preliminary data.</text>
</comment>
<keyword evidence="2" id="KW-0732">Signal</keyword>
<dbReference type="InterPro" id="IPR029030">
    <property type="entry name" value="Caspase-like_dom_sf"/>
</dbReference>
<dbReference type="EMBL" id="JABAIL010000003">
    <property type="protein sequence ID" value="NLR91730.1"/>
    <property type="molecule type" value="Genomic_DNA"/>
</dbReference>
<keyword evidence="4" id="KW-1185">Reference proteome</keyword>
<dbReference type="RefSeq" id="WP_168882445.1">
    <property type="nucleotide sequence ID" value="NZ_JABAIL010000003.1"/>
</dbReference>
<protein>
    <submittedName>
        <fullName evidence="3">Caspase family protein</fullName>
    </submittedName>
</protein>
<sequence>MKYISSFLTVLFTFLSFFLFGQSTTENSRGLVVKQTNQLDKSVQSKKYALVIGSDRYDGKPMWSDLKNAEYDAKSMKEILEVKYNFETEILLSPTKNEALKSIISYHQKLKSSDRFLVFIAGHGDYDKSIYDDGFLVFKDSKPYTEDFARSTYLGYHQLNAILNALPSKHVGLILDVCFGGTFNTKVATYRSANKVYEGKSSQSYANQKLAKTSRLFLTSGALEPVPDGYEEKHSPFCYILLDALESGDPNGLPITLSWLHQQAQLNITESMYGFFGNNQPGSEFIIGGIKSQDNSTLVNKLLEEKELKEKAERREREAKSLLLTQDAIKAYDNKNYTKAFKKIIASSHLDSTNYSTHELYYKMMLEQDSFYLEETLSEAPIPLEEVEIMESESLDIKINSILKVDYQKRIIIAQQETKILKLDFYGKILSSYQTKLKEYEPIWNISFLEDKIFIELQGKLIAFDDNLKKIGNYDVPKNYRLNDISKDESTVLFYDSLNDNYKYYHNDKLITEIKEAPNEYIERINIDSNNHLKIKTLYQGLYKYETYNTTGKEIESDNIQQFKSKYYKTYYGSVINTTTEKEVFSSEEMDEYNFNYDSILDDVFHLAIEEEGIFLIKDKIRLKNISGIIESKYQPNHLNIVNDSPYPLDFLLLNENTVAISHKNDICIKTIDNQDILLRKQTQDFVKMIKSPNDDTFYVLTGDIITHYNSNGDEIKSIRLPEVGLDFKISPKGNTIAIFYKYFFISTLDENLTFKNAFIQTDPLWYEDNELQKARRQIEFINEEQFLVFGVKNYDSTFGQLENRIRLYNTKGELIKTFDEKILKSFSSTYNSMEKVDGDNHILSTFINNDSTNYVFEIDNKGNIIHDFGKWNLYKDDESYIHANLYKLDSSSFIIVNNLTKKIIQKNNNQWVEIDSIKVIPPSMSWYDSTFITQTSTLSIKPEYDYKYPLLPCDILYNGDLSLYTFNKIKKHLFKPKENIIEFMMYDIDLNYTYLNKKTSITNKENTLEYTFINTQSEDNNPYLSFNNDSKINKFDTTEKNLFTLSNKLKKHFNYKPININKFFVIRDVINDSLISITNKSWEVSTYNIHNNDSIEMNLLNTTIENNISYYNEEINSSDEEGSVFFSLGIYNLQNHKRLSLGDKYKDPIFRNIDDDHFFIYEKDSILNVYNSENLQLIFSCSLRDSIFQKIKNYHLQVKFPQPNWINEYELHLYKKNDNYYFRYYDVLFTIDFEKKSLLPETTTIELHNNKNYYIKKINSNTLKLYRLQNKKISDFVTEIKDWEYHIEDTTIAEIKLPFTHKEDELEVLYYDDKYFVVSNQENTFFFQMQQNEFSLQFLNKVNAIDYIKYIKDKNVFIGYKNNSIYTFDNQGQETINLSLNRDVLLADIYKDKLRVICGKFSDNNSTISIHEPSVLYEIPYFNNWLNNIDDIIRN</sequence>
<evidence type="ECO:0000256" key="1">
    <source>
        <dbReference type="SAM" id="Coils"/>
    </source>
</evidence>
<feature type="coiled-coil region" evidence="1">
    <location>
        <begin position="295"/>
        <end position="325"/>
    </location>
</feature>
<dbReference type="SUPFAM" id="SSF52129">
    <property type="entry name" value="Caspase-like"/>
    <property type="match status" value="1"/>
</dbReference>
<reference evidence="3 4" key="1">
    <citation type="submission" date="2020-04" db="EMBL/GenBank/DDBJ databases">
        <title>Flammeovirga sp. SR4, a novel species isolated from seawater.</title>
        <authorList>
            <person name="Wang X."/>
        </authorList>
    </citation>
    <scope>NUCLEOTIDE SEQUENCE [LARGE SCALE GENOMIC DNA]</scope>
    <source>
        <strain evidence="3 4">SR4</strain>
    </source>
</reference>
<evidence type="ECO:0000313" key="4">
    <source>
        <dbReference type="Proteomes" id="UP000585050"/>
    </source>
</evidence>
<dbReference type="PANTHER" id="PTHR22576:SF37">
    <property type="entry name" value="MUCOSA-ASSOCIATED LYMPHOID TISSUE LYMPHOMA TRANSLOCATION PROTEIN 1"/>
    <property type="match status" value="1"/>
</dbReference>
<dbReference type="Proteomes" id="UP000585050">
    <property type="component" value="Unassembled WGS sequence"/>
</dbReference>
<feature type="signal peptide" evidence="2">
    <location>
        <begin position="1"/>
        <end position="21"/>
    </location>
</feature>
<dbReference type="Gene3D" id="3.40.50.1460">
    <property type="match status" value="1"/>
</dbReference>
<evidence type="ECO:0000256" key="2">
    <source>
        <dbReference type="SAM" id="SignalP"/>
    </source>
</evidence>
<dbReference type="InterPro" id="IPR052039">
    <property type="entry name" value="Caspase-related_regulators"/>
</dbReference>
<evidence type="ECO:0000313" key="3">
    <source>
        <dbReference type="EMBL" id="NLR91730.1"/>
    </source>
</evidence>
<dbReference type="PANTHER" id="PTHR22576">
    <property type="entry name" value="MUCOSA ASSOCIATED LYMPHOID TISSUE LYMPHOMA TRANSLOCATION PROTEIN 1/PARACASPASE"/>
    <property type="match status" value="1"/>
</dbReference>
<keyword evidence="1" id="KW-0175">Coiled coil</keyword>
<organism evidence="3 4">
    <name type="scientific">Flammeovirga agarivorans</name>
    <dbReference type="NCBI Taxonomy" id="2726742"/>
    <lineage>
        <taxon>Bacteria</taxon>
        <taxon>Pseudomonadati</taxon>
        <taxon>Bacteroidota</taxon>
        <taxon>Cytophagia</taxon>
        <taxon>Cytophagales</taxon>
        <taxon>Flammeovirgaceae</taxon>
        <taxon>Flammeovirga</taxon>
    </lineage>
</organism>